<dbReference type="Pfam" id="PF07996">
    <property type="entry name" value="T4SS"/>
    <property type="match status" value="1"/>
</dbReference>
<keyword evidence="3" id="KW-0732">Signal</keyword>
<dbReference type="InterPro" id="IPR014158">
    <property type="entry name" value="T4SS_VirB5"/>
</dbReference>
<dbReference type="InterPro" id="IPR023220">
    <property type="entry name" value="T4SS_VirB5-domain"/>
</dbReference>
<dbReference type="EMBL" id="JACAQE010000004">
    <property type="protein sequence ID" value="NWC14753.1"/>
    <property type="molecule type" value="Genomic_DNA"/>
</dbReference>
<feature type="chain" id="PRO_5030748857" evidence="3">
    <location>
        <begin position="23"/>
        <end position="249"/>
    </location>
</feature>
<gene>
    <name evidence="4" type="primary">virB5</name>
    <name evidence="4" type="ORF">HX845_13910</name>
</gene>
<dbReference type="AlphaFoldDB" id="A0A7Y7Y0B6"/>
<dbReference type="SUPFAM" id="SSF101082">
    <property type="entry name" value="Typo IV secretion system protein TraC"/>
    <property type="match status" value="1"/>
</dbReference>
<protein>
    <submittedName>
        <fullName evidence="4">P-type DNA transfer protein VirB5</fullName>
    </submittedName>
</protein>
<feature type="compositionally biased region" description="Polar residues" evidence="2">
    <location>
        <begin position="219"/>
        <end position="230"/>
    </location>
</feature>
<evidence type="ECO:0000313" key="4">
    <source>
        <dbReference type="EMBL" id="NWC14753.1"/>
    </source>
</evidence>
<evidence type="ECO:0000256" key="2">
    <source>
        <dbReference type="SAM" id="MobiDB-lite"/>
    </source>
</evidence>
<name>A0A7Y7Y0B6_9PSED</name>
<feature type="coiled-coil region" evidence="1">
    <location>
        <begin position="42"/>
        <end position="69"/>
    </location>
</feature>
<evidence type="ECO:0000313" key="5">
    <source>
        <dbReference type="Proteomes" id="UP000517547"/>
    </source>
</evidence>
<dbReference type="Gene3D" id="1.20.58.430">
    <property type="entry name" value="Type IV secretion system, VirB5-domain"/>
    <property type="match status" value="1"/>
</dbReference>
<keyword evidence="1" id="KW-0175">Coiled coil</keyword>
<proteinExistence type="predicted"/>
<comment type="caution">
    <text evidence="4">The sequence shown here is derived from an EMBL/GenBank/DDBJ whole genome shotgun (WGS) entry which is preliminary data.</text>
</comment>
<dbReference type="CDD" id="cd14262">
    <property type="entry name" value="VirB5_like"/>
    <property type="match status" value="1"/>
</dbReference>
<reference evidence="4 5" key="1">
    <citation type="submission" date="2020-04" db="EMBL/GenBank/DDBJ databases">
        <title>Molecular characterization of pseudomonads from Agaricus bisporus reveal novel blotch 2 pathogens in Western Europe.</title>
        <authorList>
            <person name="Taparia T."/>
            <person name="Krijger M."/>
            <person name="Haynes E."/>
            <person name="Elpinstone J.G."/>
            <person name="Noble R."/>
            <person name="Van Der Wolf J."/>
        </authorList>
    </citation>
    <scope>NUCLEOTIDE SEQUENCE [LARGE SCALE GENOMIC DNA]</scope>
    <source>
        <strain evidence="4 5">IPO3738</strain>
    </source>
</reference>
<sequence length="249" mass="27750">MIFHLRSFAIISALTVPISAQAQIPVTITSDIPATLNQVQTMAQWTQQIAGMKQQYDQMQTDYQQMVRQYESTTGSRDLGQIMNDPKLRNYLPNDWQDVYDSVKKSGYSGLSGSAKSIYENNQAYDGCAHIVSELERTSCEARSVKGAQDKGFALEAYGAAQARMGQIDQLMAEINNTQDPKAIAELQSRISVEQANIQNEQTKLQMYGMAAAAEDSLQQQRQSELNAKSNARRGWVRPQAVQLNSRGE</sequence>
<feature type="region of interest" description="Disordered" evidence="2">
    <location>
        <begin position="219"/>
        <end position="249"/>
    </location>
</feature>
<dbReference type="NCBIfam" id="TIGR02791">
    <property type="entry name" value="VirB5"/>
    <property type="match status" value="1"/>
</dbReference>
<evidence type="ECO:0000256" key="1">
    <source>
        <dbReference type="SAM" id="Coils"/>
    </source>
</evidence>
<feature type="signal peptide" evidence="3">
    <location>
        <begin position="1"/>
        <end position="22"/>
    </location>
</feature>
<evidence type="ECO:0000256" key="3">
    <source>
        <dbReference type="SAM" id="SignalP"/>
    </source>
</evidence>
<dbReference type="Proteomes" id="UP000517547">
    <property type="component" value="Unassembled WGS sequence"/>
</dbReference>
<organism evidence="4 5">
    <name type="scientific">Pseudomonas gingeri</name>
    <dbReference type="NCBI Taxonomy" id="117681"/>
    <lineage>
        <taxon>Bacteria</taxon>
        <taxon>Pseudomonadati</taxon>
        <taxon>Pseudomonadota</taxon>
        <taxon>Gammaproteobacteria</taxon>
        <taxon>Pseudomonadales</taxon>
        <taxon>Pseudomonadaceae</taxon>
        <taxon>Pseudomonas</taxon>
    </lineage>
</organism>
<dbReference type="RefSeq" id="WP_017128702.1">
    <property type="nucleotide sequence ID" value="NZ_JACAQE010000004.1"/>
</dbReference>
<accession>A0A7Y7Y0B6</accession>